<dbReference type="PROSITE" id="PS50151">
    <property type="entry name" value="UVR"/>
    <property type="match status" value="1"/>
</dbReference>
<keyword evidence="1" id="KW-0227">DNA damage</keyword>
<feature type="domain" description="UVR" evidence="3">
    <location>
        <begin position="123"/>
        <end position="158"/>
    </location>
</feature>
<evidence type="ECO:0000259" key="3">
    <source>
        <dbReference type="PROSITE" id="PS50151"/>
    </source>
</evidence>
<dbReference type="InterPro" id="IPR036876">
    <property type="entry name" value="UVR_dom_sf"/>
</dbReference>
<reference evidence="5" key="2">
    <citation type="journal article" date="2019" name="BMC Genomics">
        <title>Complete genome sequence analysis of the thermoacidophilic verrucomicrobial methanotroph 'Candidatus Methylacidiphilum kamchatkense' strain Kam1 and comparison with its closest relatives.</title>
        <authorList>
            <person name="Kruse T."/>
            <person name="Ratnadevi C.M."/>
            <person name="Erikstad H.A."/>
            <person name="Birkeland N.K."/>
        </authorList>
    </citation>
    <scope>NUCLEOTIDE SEQUENCE</scope>
    <source>
        <strain evidence="5">Kam1</strain>
    </source>
</reference>
<feature type="coiled-coil region" evidence="2">
    <location>
        <begin position="119"/>
        <end position="158"/>
    </location>
</feature>
<evidence type="ECO:0000256" key="2">
    <source>
        <dbReference type="SAM" id="Coils"/>
    </source>
</evidence>
<dbReference type="Gene3D" id="4.10.860.10">
    <property type="entry name" value="UVR domain"/>
    <property type="match status" value="1"/>
</dbReference>
<dbReference type="KEGG" id="mkc:kam1_1945"/>
<dbReference type="EMBL" id="CP037899">
    <property type="protein sequence ID" value="QDQ43156.1"/>
    <property type="molecule type" value="Genomic_DNA"/>
</dbReference>
<dbReference type="InterPro" id="IPR025542">
    <property type="entry name" value="YacH"/>
</dbReference>
<evidence type="ECO:0000256" key="1">
    <source>
        <dbReference type="ARBA" id="ARBA00023236"/>
    </source>
</evidence>
<dbReference type="EMBL" id="JQNX01000002">
    <property type="protein sequence ID" value="KIE58961.1"/>
    <property type="molecule type" value="Genomic_DNA"/>
</dbReference>
<dbReference type="PANTHER" id="PTHR38430">
    <property type="entry name" value="PROTEIN-ARGININE KINASE ACTIVATOR PROTEIN"/>
    <property type="match status" value="1"/>
</dbReference>
<dbReference type="STRING" id="1202785.A946_02585"/>
<gene>
    <name evidence="5" type="primary">mcsA</name>
    <name evidence="4" type="ORF">A946_02585</name>
    <name evidence="5" type="ORF">kam1_1945</name>
</gene>
<keyword evidence="2" id="KW-0175">Coiled coil</keyword>
<evidence type="ECO:0000313" key="4">
    <source>
        <dbReference type="EMBL" id="KIE58961.1"/>
    </source>
</evidence>
<evidence type="ECO:0000313" key="7">
    <source>
        <dbReference type="Proteomes" id="UP000315925"/>
    </source>
</evidence>
<dbReference type="InterPro" id="IPR001943">
    <property type="entry name" value="UVR_dom"/>
</dbReference>
<dbReference type="RefSeq" id="WP_039720879.1">
    <property type="nucleotide sequence ID" value="NZ_CP037899.1"/>
</dbReference>
<dbReference type="GO" id="GO:0008270">
    <property type="term" value="F:zinc ion binding"/>
    <property type="evidence" value="ECO:0007669"/>
    <property type="project" value="TreeGrafter"/>
</dbReference>
<dbReference type="GO" id="GO:0050897">
    <property type="term" value="F:cobalt ion binding"/>
    <property type="evidence" value="ECO:0007669"/>
    <property type="project" value="TreeGrafter"/>
</dbReference>
<keyword evidence="5" id="KW-0808">Transferase</keyword>
<dbReference type="PANTHER" id="PTHR38430:SF1">
    <property type="entry name" value="PROTEIN-ARGININE KINASE ACTIVATOR PROTEIN"/>
    <property type="match status" value="1"/>
</dbReference>
<organism evidence="5 7">
    <name type="scientific">Methylacidiphilum kamchatkense Kam1</name>
    <dbReference type="NCBI Taxonomy" id="1202785"/>
    <lineage>
        <taxon>Bacteria</taxon>
        <taxon>Pseudomonadati</taxon>
        <taxon>Verrucomicrobiota</taxon>
        <taxon>Methylacidiphilae</taxon>
        <taxon>Methylacidiphilales</taxon>
        <taxon>Methylacidiphilaceae</taxon>
        <taxon>Methylacidiphilum (ex Ratnadevi et al. 2023)</taxon>
    </lineage>
</organism>
<reference evidence="4 6" key="1">
    <citation type="submission" date="2014-08" db="EMBL/GenBank/DDBJ databases">
        <title>Methylacidiphilum kamchatkense strain Kam1 draft genome sequence.</title>
        <authorList>
            <person name="Birkeland N.-K."/>
            <person name="Erikstad H.A."/>
        </authorList>
    </citation>
    <scope>NUCLEOTIDE SEQUENCE [LARGE SCALE GENOMIC DNA]</scope>
    <source>
        <strain evidence="4 6">Kam1</strain>
    </source>
</reference>
<keyword evidence="5" id="KW-0418">Kinase</keyword>
<keyword evidence="1" id="KW-0742">SOS response</keyword>
<dbReference type="Proteomes" id="UP000031594">
    <property type="component" value="Unassembled WGS sequence"/>
</dbReference>
<dbReference type="GO" id="GO:0005507">
    <property type="term" value="F:copper ion binding"/>
    <property type="evidence" value="ECO:0007669"/>
    <property type="project" value="TreeGrafter"/>
</dbReference>
<dbReference type="GO" id="GO:1990169">
    <property type="term" value="P:stress response to copper ion"/>
    <property type="evidence" value="ECO:0007669"/>
    <property type="project" value="TreeGrafter"/>
</dbReference>
<protein>
    <submittedName>
        <fullName evidence="4">Excinuclease ABC subunit B</fullName>
    </submittedName>
    <submittedName>
        <fullName evidence="5">Protein arginine kinase activator</fullName>
    </submittedName>
</protein>
<dbReference type="GO" id="GO:0016301">
    <property type="term" value="F:kinase activity"/>
    <property type="evidence" value="ECO:0007669"/>
    <property type="project" value="UniProtKB-KW"/>
</dbReference>
<dbReference type="GO" id="GO:1990170">
    <property type="term" value="P:stress response to cadmium ion"/>
    <property type="evidence" value="ECO:0007669"/>
    <property type="project" value="TreeGrafter"/>
</dbReference>
<evidence type="ECO:0000313" key="6">
    <source>
        <dbReference type="Proteomes" id="UP000031594"/>
    </source>
</evidence>
<dbReference type="GO" id="GO:0046870">
    <property type="term" value="F:cadmium ion binding"/>
    <property type="evidence" value="ECO:0007669"/>
    <property type="project" value="TreeGrafter"/>
</dbReference>
<accession>A0A0C1RVJ1</accession>
<dbReference type="Proteomes" id="UP000315925">
    <property type="component" value="Chromosome"/>
</dbReference>
<keyword evidence="6" id="KW-1185">Reference proteome</keyword>
<evidence type="ECO:0000313" key="5">
    <source>
        <dbReference type="EMBL" id="QDQ43156.1"/>
    </source>
</evidence>
<reference evidence="7" key="3">
    <citation type="submission" date="2019-03" db="EMBL/GenBank/DDBJ databases">
        <title>Complete genome of Methylacidiphilum kamchatkense Kam1.</title>
        <authorList>
            <person name="Kruse T."/>
            <person name="Murarilal Ratnadevi C."/>
            <person name="Erikstad H.-A."/>
            <person name="Birkeland N.-K."/>
        </authorList>
    </citation>
    <scope>NUCLEOTIDE SEQUENCE [LARGE SCALE GENOMIC DNA]</scope>
    <source>
        <strain evidence="7">kam1</strain>
    </source>
</reference>
<dbReference type="GO" id="GO:0009432">
    <property type="term" value="P:SOS response"/>
    <property type="evidence" value="ECO:0007669"/>
    <property type="project" value="UniProtKB-KW"/>
</dbReference>
<dbReference type="OrthoDB" id="9788704at2"/>
<proteinExistence type="predicted"/>
<dbReference type="SUPFAM" id="SSF46600">
    <property type="entry name" value="C-terminal UvrC-binding domain of UvrB"/>
    <property type="match status" value="1"/>
</dbReference>
<dbReference type="AlphaFoldDB" id="A0A0C1RVJ1"/>
<name>A0A0C1RVJ1_9BACT</name>
<dbReference type="PIRSF" id="PIRSF015034">
    <property type="entry name" value="YacH"/>
    <property type="match status" value="1"/>
</dbReference>
<sequence>MKCAFCNETATVHLTQIVGEKMQKIDLCEKCAKEKGITDSMAFSLTDMLLGDETAKNHIHEGELSCPQCGFTETDFKKTGRLGCPACYETFSEIIETILKDMHKGVVHKGKTPKKFAKTQFYQTKIKRLQEDLKKAVAQEKYEEAATIRDEIAQLENLIKS</sequence>
<dbReference type="Pfam" id="PF02151">
    <property type="entry name" value="UVR"/>
    <property type="match status" value="1"/>
</dbReference>